<name>A0ABQ5KRC6_9EUKA</name>
<dbReference type="PROSITE" id="PS51419">
    <property type="entry name" value="RAB"/>
    <property type="match status" value="1"/>
</dbReference>
<dbReference type="SMART" id="SM00173">
    <property type="entry name" value="RAS"/>
    <property type="match status" value="1"/>
</dbReference>
<sequence length="719" mass="80700">MRPFRGKFSGRRASPAGGDVKRSPFVSNLKVRPTIFHDELVATQTAYSGKVVLSESILSKLLDQGVDPPYFFELRNLANSQSCFCGVQQFTGDEGFVYVPLWMMDQLKIEQERNVMIRSVTIPKASYVKLQAQSCEYLDMSDPRKVLEDHLVGFQCLSVGTTFPILHDGMEHSFKVTALRPSGAVSLIDTDVNLEFDEPVGWKEKQEERKLAMEQQKKKKEEVLKIIQDMKKRKKEDEKKEVEGESEPSTPKKVWFSSGCARRAGGQTIHGKNSQVPLLTPPSSSRVSSRSTSPSLSPSVRSVISDSDAKKEESIKKKEEDKDSANLVLKEYRYFKNNIFIMADSIILRIVTLGQSGCGKTQIISRYQFNTFDKSMTSTIGVEFFSRKLTLKGKSVVAHIHDTGGQEVFKSIARQYMRDARGALLVYDITNRQSFEEVEFWAGELSRHAIFDVAVVLIGNKSDLSHIRAVSTDEGEEMARRYGYGFLETSALNGENVKKAFESLYDMLAEKIIDGPETPGLDPSHGAGMGDIHDSVPIDVSPSTTGLRRLPDPTAGKKEEIESLEKQIKELEDKQKEGDETVSEEEVAKLKEELQHQKQFLSANSKHQKPKDTMGTFINLGLTFGFNRLYNFLRGSTIVFKLPRGFIKEGFLAQILGGKNNPPGSVGIIISVQIIHKLFVQRIVNAFYPLPERFKPRGFKEQMQMAMQNAGQMPQGMPM</sequence>
<comment type="similarity">
    <text evidence="1">Belongs to the UFD1 family.</text>
</comment>
<dbReference type="NCBIfam" id="TIGR00231">
    <property type="entry name" value="small_GTP"/>
    <property type="match status" value="1"/>
</dbReference>
<dbReference type="Gene3D" id="2.40.40.50">
    <property type="entry name" value="Ubiquitin fusion degradation protein UFD1, N-terminal domain"/>
    <property type="match status" value="1"/>
</dbReference>
<feature type="compositionally biased region" description="Basic and acidic residues" evidence="3">
    <location>
        <begin position="230"/>
        <end position="243"/>
    </location>
</feature>
<dbReference type="SUPFAM" id="SSF52540">
    <property type="entry name" value="P-loop containing nucleoside triphosphate hydrolases"/>
    <property type="match status" value="1"/>
</dbReference>
<dbReference type="PANTHER" id="PTHR12555:SF13">
    <property type="entry name" value="UBIQUITIN RECOGNITION FACTOR IN ER-ASSOCIATED DEGRADATION PROTEIN 1"/>
    <property type="match status" value="1"/>
</dbReference>
<dbReference type="Gene3D" id="3.10.330.10">
    <property type="match status" value="1"/>
</dbReference>
<dbReference type="PROSITE" id="PS51421">
    <property type="entry name" value="RAS"/>
    <property type="match status" value="1"/>
</dbReference>
<accession>A0ABQ5KRC6</accession>
<evidence type="ECO:0000313" key="6">
    <source>
        <dbReference type="EMBL" id="GKT35030.1"/>
    </source>
</evidence>
<proteinExistence type="inferred from homology"/>
<dbReference type="PRINTS" id="PR00449">
    <property type="entry name" value="RASTRNSFRMNG"/>
</dbReference>
<dbReference type="InterPro" id="IPR005225">
    <property type="entry name" value="Small_GTP-bd"/>
</dbReference>
<feature type="compositionally biased region" description="Basic and acidic residues" evidence="3">
    <location>
        <begin position="307"/>
        <end position="320"/>
    </location>
</feature>
<comment type="caution">
    <text evidence="6">The sequence shown here is derived from an EMBL/GenBank/DDBJ whole genome shotgun (WGS) entry which is preliminary data.</text>
</comment>
<evidence type="ECO:0000259" key="4">
    <source>
        <dbReference type="Pfam" id="PF03152"/>
    </source>
</evidence>
<dbReference type="InterPro" id="IPR027417">
    <property type="entry name" value="P-loop_NTPase"/>
</dbReference>
<feature type="compositionally biased region" description="Basic and acidic residues" evidence="3">
    <location>
        <begin position="549"/>
        <end position="560"/>
    </location>
</feature>
<dbReference type="PANTHER" id="PTHR12555">
    <property type="entry name" value="UBIQUITIN FUSION DEGRADATON PROTEIN 1"/>
    <property type="match status" value="1"/>
</dbReference>
<dbReference type="Gene3D" id="3.40.50.300">
    <property type="entry name" value="P-loop containing nucleotide triphosphate hydrolases"/>
    <property type="match status" value="1"/>
</dbReference>
<dbReference type="Pfam" id="PF00071">
    <property type="entry name" value="Ras"/>
    <property type="match status" value="1"/>
</dbReference>
<keyword evidence="2" id="KW-0833">Ubl conjugation pathway</keyword>
<evidence type="ECO:0000259" key="5">
    <source>
        <dbReference type="Pfam" id="PF24842"/>
    </source>
</evidence>
<keyword evidence="7" id="KW-1185">Reference proteome</keyword>
<dbReference type="InterPro" id="IPR055418">
    <property type="entry name" value="UFD1_N2"/>
</dbReference>
<evidence type="ECO:0000256" key="3">
    <source>
        <dbReference type="SAM" id="MobiDB-lite"/>
    </source>
</evidence>
<evidence type="ECO:0000256" key="1">
    <source>
        <dbReference type="ARBA" id="ARBA00006043"/>
    </source>
</evidence>
<dbReference type="SMART" id="SM00174">
    <property type="entry name" value="RHO"/>
    <property type="match status" value="1"/>
</dbReference>
<dbReference type="Pfam" id="PF03152">
    <property type="entry name" value="UFD1_N1"/>
    <property type="match status" value="1"/>
</dbReference>
<feature type="region of interest" description="Disordered" evidence="3">
    <location>
        <begin position="536"/>
        <end position="560"/>
    </location>
</feature>
<dbReference type="InterPro" id="IPR004854">
    <property type="entry name" value="Ufd1-like"/>
</dbReference>
<gene>
    <name evidence="6" type="ORF">ADUPG1_008274</name>
</gene>
<feature type="domain" description="Ubiquitin fusion degradation protein UFD1 N-terminal subdomain 1" evidence="4">
    <location>
        <begin position="30"/>
        <end position="123"/>
    </location>
</feature>
<feature type="domain" description="Ubiquitin fusion degradation protein UFD1 N-terminal subdomain 2" evidence="5">
    <location>
        <begin position="124"/>
        <end position="199"/>
    </location>
</feature>
<evidence type="ECO:0000313" key="7">
    <source>
        <dbReference type="Proteomes" id="UP001057375"/>
    </source>
</evidence>
<dbReference type="SMART" id="SM00176">
    <property type="entry name" value="RAN"/>
    <property type="match status" value="1"/>
</dbReference>
<dbReference type="EMBL" id="BQXS01010908">
    <property type="protein sequence ID" value="GKT35030.1"/>
    <property type="molecule type" value="Genomic_DNA"/>
</dbReference>
<dbReference type="InterPro" id="IPR042299">
    <property type="entry name" value="Ufd1-like_Nn"/>
</dbReference>
<dbReference type="SMART" id="SM00175">
    <property type="entry name" value="RAB"/>
    <property type="match status" value="1"/>
</dbReference>
<feature type="compositionally biased region" description="Low complexity" evidence="3">
    <location>
        <begin position="276"/>
        <end position="306"/>
    </location>
</feature>
<dbReference type="InterPro" id="IPR055417">
    <property type="entry name" value="UFD1_N1"/>
</dbReference>
<dbReference type="CDD" id="cd00154">
    <property type="entry name" value="Rab"/>
    <property type="match status" value="1"/>
</dbReference>
<protein>
    <submittedName>
        <fullName evidence="6">Multi-domain containing protein</fullName>
    </submittedName>
</protein>
<dbReference type="Pfam" id="PF24842">
    <property type="entry name" value="UFD1_N2"/>
    <property type="match status" value="1"/>
</dbReference>
<evidence type="ECO:0000256" key="2">
    <source>
        <dbReference type="ARBA" id="ARBA00022786"/>
    </source>
</evidence>
<dbReference type="InterPro" id="IPR001806">
    <property type="entry name" value="Small_GTPase"/>
</dbReference>
<organism evidence="6 7">
    <name type="scientific">Aduncisulcus paluster</name>
    <dbReference type="NCBI Taxonomy" id="2918883"/>
    <lineage>
        <taxon>Eukaryota</taxon>
        <taxon>Metamonada</taxon>
        <taxon>Carpediemonas-like organisms</taxon>
        <taxon>Aduncisulcus</taxon>
    </lineage>
</organism>
<reference evidence="6" key="1">
    <citation type="submission" date="2022-03" db="EMBL/GenBank/DDBJ databases">
        <title>Draft genome sequence of Aduncisulcus paluster, a free-living microaerophilic Fornicata.</title>
        <authorList>
            <person name="Yuyama I."/>
            <person name="Kume K."/>
            <person name="Tamura T."/>
            <person name="Inagaki Y."/>
            <person name="Hashimoto T."/>
        </authorList>
    </citation>
    <scope>NUCLEOTIDE SEQUENCE</scope>
    <source>
        <strain evidence="6">NY0171</strain>
    </source>
</reference>
<dbReference type="Proteomes" id="UP001057375">
    <property type="component" value="Unassembled WGS sequence"/>
</dbReference>
<feature type="region of interest" description="Disordered" evidence="3">
    <location>
        <begin position="230"/>
        <end position="320"/>
    </location>
</feature>